<reference evidence="2" key="1">
    <citation type="submission" date="2020-03" db="EMBL/GenBank/DDBJ databases">
        <title>Molecular networking-based the target discovery of potent antiproliferative macrolactams: 5/6/7/16 polycyclic ansamycins and glycosylated trienomycin from Streptomyces cacaoi subsp. asoensis.</title>
        <authorList>
            <person name="Liu L.-L."/>
        </authorList>
    </citation>
    <scope>NUCLEOTIDE SEQUENCE [LARGE SCALE GENOMIC DNA]</scope>
    <source>
        <strain evidence="2">H2S5</strain>
    </source>
</reference>
<keyword evidence="3" id="KW-1185">Reference proteome</keyword>
<name>A0A6M4WQW9_9ACTN</name>
<dbReference type="Gene3D" id="2.120.10.10">
    <property type="match status" value="1"/>
</dbReference>
<organism evidence="2 3">
    <name type="scientific">Streptomyces asoensis</name>
    <dbReference type="NCBI Taxonomy" id="249586"/>
    <lineage>
        <taxon>Bacteria</taxon>
        <taxon>Bacillati</taxon>
        <taxon>Actinomycetota</taxon>
        <taxon>Actinomycetes</taxon>
        <taxon>Kitasatosporales</taxon>
        <taxon>Streptomycetaceae</taxon>
        <taxon>Streptomyces</taxon>
    </lineage>
</organism>
<dbReference type="Proteomes" id="UP000502665">
    <property type="component" value="Chromosome"/>
</dbReference>
<evidence type="ECO:0000256" key="1">
    <source>
        <dbReference type="SAM" id="SignalP"/>
    </source>
</evidence>
<sequence length="452" mass="46749">MVLFRSSSATLSAAAFSALFLLSGTPAAVASPNGVGDAAIHEVDVTNMPATKEGQPTVAVNPRNPKNLVFVSTIFPPSPGLEPIDGGCFLAYSNDRGDTWTQVAWPLGTAAPKCGEPSVQFDAKGTVYVDNNQVSSGLAANLLNHNQVAKSTDGGRTWTDPVSTPLLLGGAPKMRVDVATGKVYAVAGAAWEYPSAVSVSADGGKTFSNDSRVIPGPMPCIEVAPGIPLVCGYPGREIAVYGGILVSASQEAGKPVNFHVSRNDGKTWTNTTVNDGTGTPVPAGTGSLVPVPALGAAADPVPWVAADTSHRGRFAVMVPRDSNTLDVYTTPDAGRTWTGPATISTPGAVRPAIDFGANGDLGVMWRTTAGDGFSVVSFDHGRSFSAPVQVNHVTEPVGETGPPGDRWSGIEIAGGYAYVTWADGRNNSSLDSIISRVPLKLYKERTASKSTN</sequence>
<dbReference type="SUPFAM" id="SSF110296">
    <property type="entry name" value="Oligoxyloglucan reducing end-specific cellobiohydrolase"/>
    <property type="match status" value="1"/>
</dbReference>
<dbReference type="InterPro" id="IPR015943">
    <property type="entry name" value="WD40/YVTN_repeat-like_dom_sf"/>
</dbReference>
<dbReference type="SUPFAM" id="SSF50939">
    <property type="entry name" value="Sialidases"/>
    <property type="match status" value="1"/>
</dbReference>
<gene>
    <name evidence="2" type="ORF">G9272_23995</name>
</gene>
<dbReference type="CDD" id="cd15482">
    <property type="entry name" value="Sialidase_non-viral"/>
    <property type="match status" value="1"/>
</dbReference>
<dbReference type="Gene3D" id="2.130.10.10">
    <property type="entry name" value="YVTN repeat-like/Quinoprotein amine dehydrogenase"/>
    <property type="match status" value="1"/>
</dbReference>
<evidence type="ECO:0000313" key="3">
    <source>
        <dbReference type="Proteomes" id="UP000502665"/>
    </source>
</evidence>
<dbReference type="AlphaFoldDB" id="A0A6M4WQW9"/>
<feature type="chain" id="PRO_5026771804" evidence="1">
    <location>
        <begin position="31"/>
        <end position="452"/>
    </location>
</feature>
<keyword evidence="1" id="KW-0732">Signal</keyword>
<protein>
    <submittedName>
        <fullName evidence="2">Exo-alpha-sialidase</fullName>
    </submittedName>
</protein>
<evidence type="ECO:0000313" key="2">
    <source>
        <dbReference type="EMBL" id="QJT02970.1"/>
    </source>
</evidence>
<feature type="signal peptide" evidence="1">
    <location>
        <begin position="1"/>
        <end position="30"/>
    </location>
</feature>
<dbReference type="EMBL" id="CP049838">
    <property type="protein sequence ID" value="QJT02970.1"/>
    <property type="molecule type" value="Genomic_DNA"/>
</dbReference>
<dbReference type="InterPro" id="IPR036278">
    <property type="entry name" value="Sialidase_sf"/>
</dbReference>
<accession>A0A6M4WQW9</accession>
<proteinExistence type="predicted"/>